<dbReference type="EMBL" id="JAZBJM010000008">
    <property type="protein sequence ID" value="MEM0519027.1"/>
    <property type="molecule type" value="Genomic_DNA"/>
</dbReference>
<protein>
    <submittedName>
        <fullName evidence="9">RagB/SusD family nutrient uptake outer membrane protein</fullName>
    </submittedName>
</protein>
<dbReference type="RefSeq" id="WP_342687654.1">
    <property type="nucleotide sequence ID" value="NZ_JAZBJM010000008.1"/>
</dbReference>
<feature type="transmembrane region" description="Helical" evidence="6">
    <location>
        <begin position="12"/>
        <end position="31"/>
    </location>
</feature>
<dbReference type="Gene3D" id="1.25.40.390">
    <property type="match status" value="1"/>
</dbReference>
<evidence type="ECO:0000256" key="3">
    <source>
        <dbReference type="ARBA" id="ARBA00022729"/>
    </source>
</evidence>
<dbReference type="SUPFAM" id="SSF48452">
    <property type="entry name" value="TPR-like"/>
    <property type="match status" value="1"/>
</dbReference>
<dbReference type="Proteomes" id="UP001390963">
    <property type="component" value="Unassembled WGS sequence"/>
</dbReference>
<comment type="caution">
    <text evidence="9">The sequence shown here is derived from an EMBL/GenBank/DDBJ whole genome shotgun (WGS) entry which is preliminary data.</text>
</comment>
<dbReference type="Pfam" id="PF07980">
    <property type="entry name" value="SusD_RagB"/>
    <property type="match status" value="1"/>
</dbReference>
<evidence type="ECO:0000259" key="8">
    <source>
        <dbReference type="Pfam" id="PF14322"/>
    </source>
</evidence>
<evidence type="ECO:0000259" key="7">
    <source>
        <dbReference type="Pfam" id="PF07980"/>
    </source>
</evidence>
<keyword evidence="12" id="KW-1185">Reference proteome</keyword>
<sequence>MKTELNIKKLTLYRFMGVAMLLFLFACQEFVEVETPNYLLTGENVFTDKQTVEAAIVGIYGQLRSNLLLTGATQGMSNLMGTYADEIDFYGDSSLPDDAFFRNTLLASDATVAEIWNGCYNQIYAANAIIEGVEGSAYFTTEEAVQFSGEAKFLRALIHFYLFNLYGDVPYITTTNYLVNQSVKRDDSETVYGNIIADLLYAKDNLPETDASGEHVRANARTARALLARVYLYTGQWQQAADMATSVVSESTWEPNLENVFIKESTSILFQLMPQFEGMNTLEAETFIFETAPPPARALTQGLMDSFEANDLRRDIWTAGVSGGGPTFYYPFKYKHRAGEGSNAEYSVILRLAEQYLIRAEARAKIGDIAGAHADLNKIRERAGLPATTAAGTEELLQAILQERRVELFTEHGHRFFDLKRTGNLDLFLGSVKPGWNSTDNLFPLPEKELLTNPNLQPQNAGY</sequence>
<evidence type="ECO:0000313" key="9">
    <source>
        <dbReference type="EMBL" id="MEM0519027.1"/>
    </source>
</evidence>
<evidence type="ECO:0000256" key="2">
    <source>
        <dbReference type="ARBA" id="ARBA00006275"/>
    </source>
</evidence>
<dbReference type="AlphaFoldDB" id="A0AB35YZY5"/>
<evidence type="ECO:0000313" key="11">
    <source>
        <dbReference type="Proteomes" id="UP001388259"/>
    </source>
</evidence>
<evidence type="ECO:0000313" key="12">
    <source>
        <dbReference type="Proteomes" id="UP001390963"/>
    </source>
</evidence>
<keyword evidence="3" id="KW-0732">Signal</keyword>
<feature type="domain" description="RagB/SusD" evidence="7">
    <location>
        <begin position="327"/>
        <end position="463"/>
    </location>
</feature>
<dbReference type="InterPro" id="IPR011990">
    <property type="entry name" value="TPR-like_helical_dom_sf"/>
</dbReference>
<reference evidence="9 12" key="1">
    <citation type="submission" date="2024-01" db="EMBL/GenBank/DDBJ databases">
        <title>Aequorivita flavus sp. nov., isolated from deep-sea sediment.</title>
        <authorList>
            <person name="Chen X."/>
        </authorList>
    </citation>
    <scope>NUCLEOTIDE SEQUENCE</scope>
    <source>
        <strain evidence="9">MCCC 1A16923</strain>
        <strain evidence="10 12">MCCC 1A16935</strain>
    </source>
</reference>
<proteinExistence type="inferred from homology"/>
<organism evidence="9 11">
    <name type="scientific">Aequorivita flava</name>
    <dbReference type="NCBI Taxonomy" id="3114371"/>
    <lineage>
        <taxon>Bacteria</taxon>
        <taxon>Pseudomonadati</taxon>
        <taxon>Bacteroidota</taxon>
        <taxon>Flavobacteriia</taxon>
        <taxon>Flavobacteriales</taxon>
        <taxon>Flavobacteriaceae</taxon>
        <taxon>Aequorivita</taxon>
    </lineage>
</organism>
<accession>A0AB35YZY5</accession>
<comment type="subcellular location">
    <subcellularLocation>
        <location evidence="1">Cell outer membrane</location>
    </subcellularLocation>
</comment>
<dbReference type="EMBL" id="JBANCF010000009">
    <property type="protein sequence ID" value="MEM0574108.1"/>
    <property type="molecule type" value="Genomic_DNA"/>
</dbReference>
<keyword evidence="6" id="KW-0812">Transmembrane</keyword>
<dbReference type="CDD" id="cd08977">
    <property type="entry name" value="SusD"/>
    <property type="match status" value="1"/>
</dbReference>
<keyword evidence="4 6" id="KW-0472">Membrane</keyword>
<evidence type="ECO:0000256" key="4">
    <source>
        <dbReference type="ARBA" id="ARBA00023136"/>
    </source>
</evidence>
<evidence type="ECO:0000256" key="5">
    <source>
        <dbReference type="ARBA" id="ARBA00023237"/>
    </source>
</evidence>
<dbReference type="InterPro" id="IPR033985">
    <property type="entry name" value="SusD-like_N"/>
</dbReference>
<name>A0AB35YZY5_9FLAO</name>
<dbReference type="Pfam" id="PF14322">
    <property type="entry name" value="SusD-like_3"/>
    <property type="match status" value="1"/>
</dbReference>
<evidence type="ECO:0000313" key="10">
    <source>
        <dbReference type="EMBL" id="MEM0574108.1"/>
    </source>
</evidence>
<dbReference type="InterPro" id="IPR012944">
    <property type="entry name" value="SusD_RagB_dom"/>
</dbReference>
<comment type="similarity">
    <text evidence="2">Belongs to the SusD family.</text>
</comment>
<feature type="domain" description="SusD-like N-terminal" evidence="8">
    <location>
        <begin position="102"/>
        <end position="232"/>
    </location>
</feature>
<dbReference type="GO" id="GO:0009279">
    <property type="term" value="C:cell outer membrane"/>
    <property type="evidence" value="ECO:0007669"/>
    <property type="project" value="UniProtKB-SubCell"/>
</dbReference>
<keyword evidence="6" id="KW-1133">Transmembrane helix</keyword>
<gene>
    <name evidence="10" type="ORF">VZD24_11310</name>
    <name evidence="9" type="ORF">VZD85_11725</name>
</gene>
<dbReference type="Proteomes" id="UP001388259">
    <property type="component" value="Unassembled WGS sequence"/>
</dbReference>
<dbReference type="PROSITE" id="PS51257">
    <property type="entry name" value="PROKAR_LIPOPROTEIN"/>
    <property type="match status" value="1"/>
</dbReference>
<evidence type="ECO:0000256" key="1">
    <source>
        <dbReference type="ARBA" id="ARBA00004442"/>
    </source>
</evidence>
<evidence type="ECO:0000256" key="6">
    <source>
        <dbReference type="SAM" id="Phobius"/>
    </source>
</evidence>
<keyword evidence="5" id="KW-0998">Cell outer membrane</keyword>